<evidence type="ECO:0000313" key="1">
    <source>
        <dbReference type="EMBL" id="MDR7354592.1"/>
    </source>
</evidence>
<dbReference type="Proteomes" id="UP001183619">
    <property type="component" value="Unassembled WGS sequence"/>
</dbReference>
<dbReference type="EMBL" id="JAVDYF010000001">
    <property type="protein sequence ID" value="MDR7354592.1"/>
    <property type="molecule type" value="Genomic_DNA"/>
</dbReference>
<keyword evidence="2" id="KW-1185">Reference proteome</keyword>
<name>A0ABU2B7K9_9CORY</name>
<comment type="caution">
    <text evidence="1">The sequence shown here is derived from an EMBL/GenBank/DDBJ whole genome shotgun (WGS) entry which is preliminary data.</text>
</comment>
<protein>
    <submittedName>
        <fullName evidence="1">Uncharacterized protein</fullName>
    </submittedName>
</protein>
<accession>A0ABU2B7K9</accession>
<organism evidence="1 2">
    <name type="scientific">Corynebacterium felinum</name>
    <dbReference type="NCBI Taxonomy" id="131318"/>
    <lineage>
        <taxon>Bacteria</taxon>
        <taxon>Bacillati</taxon>
        <taxon>Actinomycetota</taxon>
        <taxon>Actinomycetes</taxon>
        <taxon>Mycobacteriales</taxon>
        <taxon>Corynebacteriaceae</taxon>
        <taxon>Corynebacterium</taxon>
    </lineage>
</organism>
<sequence>MWLVVRHGNSPIRSDTYSALMEQLDSVAEILGRTVGNWPSPENTTAVREYAAKAYGCAPKKILLVSPSSPLAITRLVEAHDDVQRLELELMQARITRRRLMRFLTEESILRAVDIGRILGITPTAIGKILKGTG</sequence>
<gene>
    <name evidence="1" type="ORF">J2S37_001130</name>
</gene>
<proteinExistence type="predicted"/>
<dbReference type="RefSeq" id="WP_277104561.1">
    <property type="nucleotide sequence ID" value="NZ_BAAAJS010000003.1"/>
</dbReference>
<evidence type="ECO:0000313" key="2">
    <source>
        <dbReference type="Proteomes" id="UP001183619"/>
    </source>
</evidence>
<reference evidence="1 2" key="1">
    <citation type="submission" date="2023-07" db="EMBL/GenBank/DDBJ databases">
        <title>Sequencing the genomes of 1000 actinobacteria strains.</title>
        <authorList>
            <person name="Klenk H.-P."/>
        </authorList>
    </citation>
    <scope>NUCLEOTIDE SEQUENCE [LARGE SCALE GENOMIC DNA]</scope>
    <source>
        <strain evidence="1 2">DSM 44508</strain>
    </source>
</reference>